<comment type="catalytic activity">
    <reaction evidence="21">
        <text>resolvin E1 + NAD(+) = 18-oxo-resolvin E1 + NADH + H(+)</text>
        <dbReference type="Rhea" id="RHEA:49244"/>
        <dbReference type="ChEBI" id="CHEBI:15378"/>
        <dbReference type="ChEBI" id="CHEBI:57540"/>
        <dbReference type="ChEBI" id="CHEBI:57945"/>
        <dbReference type="ChEBI" id="CHEBI:91000"/>
        <dbReference type="ChEBI" id="CHEBI:91001"/>
    </reaction>
    <physiologicalReaction direction="left-to-right" evidence="21">
        <dbReference type="Rhea" id="RHEA:49245"/>
    </physiologicalReaction>
</comment>
<dbReference type="InterPro" id="IPR036291">
    <property type="entry name" value="NAD(P)-bd_dom_sf"/>
</dbReference>
<comment type="catalytic activity">
    <reaction evidence="9">
        <text>prostaglandin E1 + NAD(+) = 15-oxoprostaglandin E1 + NADH + H(+)</text>
        <dbReference type="Rhea" id="RHEA:16477"/>
        <dbReference type="ChEBI" id="CHEBI:15378"/>
        <dbReference type="ChEBI" id="CHEBI:57397"/>
        <dbReference type="ChEBI" id="CHEBI:57401"/>
        <dbReference type="ChEBI" id="CHEBI:57540"/>
        <dbReference type="ChEBI" id="CHEBI:57945"/>
    </reaction>
    <physiologicalReaction direction="left-to-right" evidence="9">
        <dbReference type="Rhea" id="RHEA:16478"/>
    </physiologicalReaction>
</comment>
<gene>
    <name evidence="23" type="ORF">ElyMa_003589300</name>
</gene>
<dbReference type="EMBL" id="BMAT01007356">
    <property type="protein sequence ID" value="GFR62762.1"/>
    <property type="molecule type" value="Genomic_DNA"/>
</dbReference>
<dbReference type="PRINTS" id="PR00080">
    <property type="entry name" value="SDRFAMILY"/>
</dbReference>
<comment type="catalytic activity">
    <reaction evidence="13">
        <text>(11R)-hydroxy-(5Z,8Z,12E,14Z)-eicosatetraenoate + NAD(+) = 11-oxo-(5Z,8Z,12E,14Z)-eicosatetraenoate + NADH + H(+)</text>
        <dbReference type="Rhea" id="RHEA:48640"/>
        <dbReference type="ChEBI" id="CHEBI:15378"/>
        <dbReference type="ChEBI" id="CHEBI:57540"/>
        <dbReference type="ChEBI" id="CHEBI:57945"/>
        <dbReference type="ChEBI" id="CHEBI:78836"/>
        <dbReference type="ChEBI" id="CHEBI:90697"/>
    </reaction>
    <physiologicalReaction direction="left-to-right" evidence="13">
        <dbReference type="Rhea" id="RHEA:48641"/>
    </physiologicalReaction>
</comment>
<evidence type="ECO:0000256" key="1">
    <source>
        <dbReference type="ARBA" id="ARBA00006484"/>
    </source>
</evidence>
<comment type="catalytic activity">
    <reaction evidence="10">
        <text>resolvin D1 + NAD(+) = 8-oxoresolvin D1 + NADH + H(+)</text>
        <dbReference type="Rhea" id="RHEA:50124"/>
        <dbReference type="ChEBI" id="CHEBI:15378"/>
        <dbReference type="ChEBI" id="CHEBI:57540"/>
        <dbReference type="ChEBI" id="CHEBI:57945"/>
        <dbReference type="ChEBI" id="CHEBI:132079"/>
        <dbReference type="ChEBI" id="CHEBI:132080"/>
    </reaction>
    <physiologicalReaction direction="left-to-right" evidence="10">
        <dbReference type="Rhea" id="RHEA:50125"/>
    </physiologicalReaction>
</comment>
<evidence type="ECO:0000256" key="5">
    <source>
        <dbReference type="ARBA" id="ARBA00040276"/>
    </source>
</evidence>
<evidence type="ECO:0000256" key="16">
    <source>
        <dbReference type="ARBA" id="ARBA00048535"/>
    </source>
</evidence>
<evidence type="ECO:0000256" key="6">
    <source>
        <dbReference type="ARBA" id="ARBA00041812"/>
    </source>
</evidence>
<sequence length="240" mass="26488">MGKGVTSEVFIADINEAVGRQTVDELQRRYGKDSCRFMVVDITQASKFQEAFQAAVIECGHIDLMVNNAGRFHEFDWEPVIDLNFICVVRGCELAIQHMSKKNGGRGGRIINTCSDLGTKVFCDLPVYSATKHAVRAFTSNKAEQANLELTGVQLACICPPATDTNMLRTISDSVAPHPDRLREIIATEGTCTPTCVSEGFLKLLRMRKMNGALLMVKKTNSYFIKMEAVNLGEDCTPSQ</sequence>
<evidence type="ECO:0000256" key="18">
    <source>
        <dbReference type="ARBA" id="ARBA00048739"/>
    </source>
</evidence>
<evidence type="ECO:0000256" key="2">
    <source>
        <dbReference type="ARBA" id="ARBA00023002"/>
    </source>
</evidence>
<dbReference type="GO" id="GO:0005737">
    <property type="term" value="C:cytoplasm"/>
    <property type="evidence" value="ECO:0007669"/>
    <property type="project" value="TreeGrafter"/>
</dbReference>
<comment type="function">
    <text evidence="8">Catalyzes the NAD-dependent dehydrogenation (oxidation) of a broad array of hydroxylated polyunsaturated fatty acids (mainly eicosanoids and docosanoids, including prostaglandins, lipoxins and resolvins), yielding their corresponding keto (oxo) metabolites. Decreases the levels of the pro-proliferative prostaglandins such as prostaglandin E2 (whose activity is increased in cancer because of an increase in the expression of cyclooxygenase 2) and generates oxo-fatty acid products that can profoundly influence cell function by abrogating pro-inflammatory cytokine expression. Converts resolvins E1, D1 and D2 to their oxo products, which represents a mode of resolvin inactivation. Resolvin E1 plays important roles during the resolution phase of acute inflammation, while resolvins D1 and D2 have a unique role in obesity-induced adipose inflammation.</text>
</comment>
<comment type="catalytic activity">
    <reaction evidence="14">
        <text>resolvin D1 + NAD(+) = 17-oxoresolvin D1 + NADH + H(+)</text>
        <dbReference type="Rhea" id="RHEA:50128"/>
        <dbReference type="ChEBI" id="CHEBI:15378"/>
        <dbReference type="ChEBI" id="CHEBI:57540"/>
        <dbReference type="ChEBI" id="CHEBI:57945"/>
        <dbReference type="ChEBI" id="CHEBI:132079"/>
        <dbReference type="ChEBI" id="CHEBI:132081"/>
    </reaction>
    <physiologicalReaction direction="left-to-right" evidence="14">
        <dbReference type="Rhea" id="RHEA:50129"/>
    </physiologicalReaction>
</comment>
<dbReference type="InterPro" id="IPR002347">
    <property type="entry name" value="SDR_fam"/>
</dbReference>
<evidence type="ECO:0000256" key="10">
    <source>
        <dbReference type="ARBA" id="ARBA00047672"/>
    </source>
</evidence>
<comment type="catalytic activity">
    <reaction evidence="11">
        <text>14-hydroxy-(4Z,7Z,10Z,12E,16Z,19Z)-docosahexaenoate + NAD(+) = 14-oxo-(4Z,7Z,10Z,12E,16Z,19Z)-docosahexaenoate + NADH + H(+)</text>
        <dbReference type="Rhea" id="RHEA:48952"/>
        <dbReference type="ChEBI" id="CHEBI:15378"/>
        <dbReference type="ChEBI" id="CHEBI:57540"/>
        <dbReference type="ChEBI" id="CHEBI:57945"/>
        <dbReference type="ChEBI" id="CHEBI:90866"/>
        <dbReference type="ChEBI" id="CHEBI:90867"/>
    </reaction>
    <physiologicalReaction direction="left-to-right" evidence="11">
        <dbReference type="Rhea" id="RHEA:48953"/>
    </physiologicalReaction>
</comment>
<evidence type="ECO:0000313" key="24">
    <source>
        <dbReference type="Proteomes" id="UP000762676"/>
    </source>
</evidence>
<comment type="caution">
    <text evidence="23">The sequence shown here is derived from an EMBL/GenBank/DDBJ whole genome shotgun (WGS) entry which is preliminary data.</text>
</comment>
<comment type="catalytic activity">
    <reaction evidence="18">
        <text>prostaglandin E2 + NAD(+) = 15-oxoprostaglandin E2 + NADH + H(+)</text>
        <dbReference type="Rhea" id="RHEA:11876"/>
        <dbReference type="ChEBI" id="CHEBI:15378"/>
        <dbReference type="ChEBI" id="CHEBI:57400"/>
        <dbReference type="ChEBI" id="CHEBI:57540"/>
        <dbReference type="ChEBI" id="CHEBI:57945"/>
        <dbReference type="ChEBI" id="CHEBI:606564"/>
        <dbReference type="EC" id="1.1.1.141"/>
    </reaction>
    <physiologicalReaction direction="left-to-right" evidence="18">
        <dbReference type="Rhea" id="RHEA:11877"/>
    </physiologicalReaction>
</comment>
<evidence type="ECO:0000256" key="9">
    <source>
        <dbReference type="ARBA" id="ARBA00047325"/>
    </source>
</evidence>
<keyword evidence="24" id="KW-1185">Reference proteome</keyword>
<comment type="catalytic activity">
    <reaction evidence="19">
        <text>resolvin D2 + NAD(+) = 16-oxoresolvin D2 + NADH + H(+)</text>
        <dbReference type="Rhea" id="RHEA:53588"/>
        <dbReference type="ChEBI" id="CHEBI:15378"/>
        <dbReference type="ChEBI" id="CHEBI:57540"/>
        <dbReference type="ChEBI" id="CHEBI:57945"/>
        <dbReference type="ChEBI" id="CHEBI:133367"/>
        <dbReference type="ChEBI" id="CHEBI:137498"/>
    </reaction>
    <physiologicalReaction direction="left-to-right" evidence="19">
        <dbReference type="Rhea" id="RHEA:53589"/>
    </physiologicalReaction>
</comment>
<proteinExistence type="inferred from homology"/>
<dbReference type="PANTHER" id="PTHR44229">
    <property type="entry name" value="15-HYDROXYPROSTAGLANDIN DEHYDROGENASE [NAD(+)]"/>
    <property type="match status" value="1"/>
</dbReference>
<evidence type="ECO:0000256" key="3">
    <source>
        <dbReference type="ARBA" id="ARBA00038968"/>
    </source>
</evidence>
<evidence type="ECO:0000256" key="13">
    <source>
        <dbReference type="ARBA" id="ARBA00048144"/>
    </source>
</evidence>
<protein>
    <recommendedName>
        <fullName evidence="5">15-hydroxyprostaglandin dehydrogenase [NAD(+)]</fullName>
        <ecNumber evidence="3">1.1.1.141</ecNumber>
        <ecNumber evidence="4">1.1.1.232</ecNumber>
    </recommendedName>
    <alternativeName>
        <fullName evidence="7">Eicosanoid/docosanoid dehydrogenase [NAD(+)]</fullName>
    </alternativeName>
    <alternativeName>
        <fullName evidence="6">Prostaglandin dehydrogenase 1</fullName>
    </alternativeName>
</protein>
<evidence type="ECO:0000256" key="11">
    <source>
        <dbReference type="ARBA" id="ARBA00048008"/>
    </source>
</evidence>
<dbReference type="Gene3D" id="3.40.50.720">
    <property type="entry name" value="NAD(P)-binding Rossmann-like Domain"/>
    <property type="match status" value="1"/>
</dbReference>
<comment type="catalytic activity">
    <reaction evidence="20">
        <text>(15S)-hydroxy-(5Z,8Z,11Z,13E)-eicosatetraenoate + NAD(+) = 15-oxo-(5Z,8Z,11Z,13E)-eicosatetraenoate + NADH + H(+)</text>
        <dbReference type="Rhea" id="RHEA:23260"/>
        <dbReference type="ChEBI" id="CHEBI:15378"/>
        <dbReference type="ChEBI" id="CHEBI:57409"/>
        <dbReference type="ChEBI" id="CHEBI:57410"/>
        <dbReference type="ChEBI" id="CHEBI:57540"/>
        <dbReference type="ChEBI" id="CHEBI:57945"/>
        <dbReference type="EC" id="1.1.1.232"/>
    </reaction>
    <physiologicalReaction direction="left-to-right" evidence="20">
        <dbReference type="Rhea" id="RHEA:23261"/>
    </physiologicalReaction>
</comment>
<comment type="catalytic activity">
    <reaction evidence="16">
        <text>lipoxin A4 + NAD(+) = 15-oxo-(5S,6R)-dihydroxy-(7E,9E,11Z,13E)-eicosatetraenoate + NADH + H(+)</text>
        <dbReference type="Rhea" id="RHEA:41572"/>
        <dbReference type="ChEBI" id="CHEBI:15378"/>
        <dbReference type="ChEBI" id="CHEBI:57540"/>
        <dbReference type="ChEBI" id="CHEBI:57945"/>
        <dbReference type="ChEBI" id="CHEBI:67026"/>
        <dbReference type="ChEBI" id="CHEBI:78311"/>
    </reaction>
    <physiologicalReaction direction="left-to-right" evidence="16">
        <dbReference type="Rhea" id="RHEA:41573"/>
    </physiologicalReaction>
</comment>
<dbReference type="GO" id="GO:0047034">
    <property type="term" value="F:15-hydroxyicosatetraenoate dehydrogenase activity"/>
    <property type="evidence" value="ECO:0007669"/>
    <property type="project" value="UniProtKB-EC"/>
</dbReference>
<accession>A0AAV4EPQ1</accession>
<dbReference type="EC" id="1.1.1.232" evidence="4"/>
<dbReference type="AlphaFoldDB" id="A0AAV4EPQ1"/>
<dbReference type="EC" id="1.1.1.141" evidence="3"/>
<dbReference type="PANTHER" id="PTHR44229:SF4">
    <property type="entry name" value="15-HYDROXYPROSTAGLANDIN DEHYDROGENASE [NAD(+)]"/>
    <property type="match status" value="1"/>
</dbReference>
<dbReference type="GO" id="GO:0016404">
    <property type="term" value="F:15-hydroxyprostaglandin dehydrogenase (NAD+) activity"/>
    <property type="evidence" value="ECO:0007669"/>
    <property type="project" value="UniProtKB-EC"/>
</dbReference>
<evidence type="ECO:0000256" key="12">
    <source>
        <dbReference type="ARBA" id="ARBA00048140"/>
    </source>
</evidence>
<evidence type="ECO:0000256" key="17">
    <source>
        <dbReference type="ARBA" id="ARBA00048611"/>
    </source>
</evidence>
<evidence type="ECO:0000256" key="21">
    <source>
        <dbReference type="ARBA" id="ARBA00049188"/>
    </source>
</evidence>
<comment type="similarity">
    <text evidence="1 22">Belongs to the short-chain dehydrogenases/reductases (SDR) family.</text>
</comment>
<dbReference type="PRINTS" id="PR00081">
    <property type="entry name" value="GDHRDH"/>
</dbReference>
<evidence type="ECO:0000256" key="20">
    <source>
        <dbReference type="ARBA" id="ARBA00049151"/>
    </source>
</evidence>
<dbReference type="SUPFAM" id="SSF51735">
    <property type="entry name" value="NAD(P)-binding Rossmann-fold domains"/>
    <property type="match status" value="1"/>
</dbReference>
<evidence type="ECO:0000256" key="8">
    <source>
        <dbReference type="ARBA" id="ARBA00045705"/>
    </source>
</evidence>
<reference evidence="23 24" key="1">
    <citation type="journal article" date="2021" name="Elife">
        <title>Chloroplast acquisition without the gene transfer in kleptoplastic sea slugs, Plakobranchus ocellatus.</title>
        <authorList>
            <person name="Maeda T."/>
            <person name="Takahashi S."/>
            <person name="Yoshida T."/>
            <person name="Shimamura S."/>
            <person name="Takaki Y."/>
            <person name="Nagai Y."/>
            <person name="Toyoda A."/>
            <person name="Suzuki Y."/>
            <person name="Arimoto A."/>
            <person name="Ishii H."/>
            <person name="Satoh N."/>
            <person name="Nishiyama T."/>
            <person name="Hasebe M."/>
            <person name="Maruyama T."/>
            <person name="Minagawa J."/>
            <person name="Obokata J."/>
            <person name="Shigenobu S."/>
        </authorList>
    </citation>
    <scope>NUCLEOTIDE SEQUENCE [LARGE SCALE GENOMIC DNA]</scope>
</reference>
<evidence type="ECO:0000256" key="19">
    <source>
        <dbReference type="ARBA" id="ARBA00048921"/>
    </source>
</evidence>
<evidence type="ECO:0000256" key="4">
    <source>
        <dbReference type="ARBA" id="ARBA00039060"/>
    </source>
</evidence>
<evidence type="ECO:0000313" key="23">
    <source>
        <dbReference type="EMBL" id="GFR62762.1"/>
    </source>
</evidence>
<organism evidence="23 24">
    <name type="scientific">Elysia marginata</name>
    <dbReference type="NCBI Taxonomy" id="1093978"/>
    <lineage>
        <taxon>Eukaryota</taxon>
        <taxon>Metazoa</taxon>
        <taxon>Spiralia</taxon>
        <taxon>Lophotrochozoa</taxon>
        <taxon>Mollusca</taxon>
        <taxon>Gastropoda</taxon>
        <taxon>Heterobranchia</taxon>
        <taxon>Euthyneura</taxon>
        <taxon>Panpulmonata</taxon>
        <taxon>Sacoglossa</taxon>
        <taxon>Placobranchoidea</taxon>
        <taxon>Plakobranchidae</taxon>
        <taxon>Elysia</taxon>
    </lineage>
</organism>
<comment type="catalytic activity">
    <reaction evidence="12">
        <text>15-oxo-(5S,6R)-dihydroxy-(7E,9E,11Z)-eicosatrienoate + NADH + H(+) = (5S,6R,15S)-trihydroxy-(7E,9E,11Z)-eicosatrienoate + NAD(+)</text>
        <dbReference type="Rhea" id="RHEA:41596"/>
        <dbReference type="ChEBI" id="CHEBI:15378"/>
        <dbReference type="ChEBI" id="CHEBI:57540"/>
        <dbReference type="ChEBI" id="CHEBI:57945"/>
        <dbReference type="ChEBI" id="CHEBI:78325"/>
        <dbReference type="ChEBI" id="CHEBI:78329"/>
    </reaction>
    <physiologicalReaction direction="left-to-right" evidence="12">
        <dbReference type="Rhea" id="RHEA:41597"/>
    </physiologicalReaction>
</comment>
<name>A0AAV4EPQ1_9GAST</name>
<evidence type="ECO:0000256" key="14">
    <source>
        <dbReference type="ARBA" id="ARBA00048170"/>
    </source>
</evidence>
<comment type="catalytic activity">
    <reaction evidence="17">
        <text>prostaglandin A1 + NAD(+) = 15-oxo-prostaglandin A1 + NADH + H(+)</text>
        <dbReference type="Rhea" id="RHEA:41263"/>
        <dbReference type="ChEBI" id="CHEBI:15378"/>
        <dbReference type="ChEBI" id="CHEBI:57398"/>
        <dbReference type="ChEBI" id="CHEBI:57540"/>
        <dbReference type="ChEBI" id="CHEBI:57945"/>
        <dbReference type="ChEBI" id="CHEBI:85072"/>
    </reaction>
    <physiologicalReaction direction="left-to-right" evidence="17">
        <dbReference type="Rhea" id="RHEA:41264"/>
    </physiologicalReaction>
</comment>
<evidence type="ECO:0000256" key="7">
    <source>
        <dbReference type="ARBA" id="ARBA00042026"/>
    </source>
</evidence>
<comment type="catalytic activity">
    <reaction evidence="15">
        <text>resolvin D2 + NAD(+) = 7-oxoresolvin D2 + NADH + H(+)</text>
        <dbReference type="Rhea" id="RHEA:53584"/>
        <dbReference type="ChEBI" id="CHEBI:15378"/>
        <dbReference type="ChEBI" id="CHEBI:57540"/>
        <dbReference type="ChEBI" id="CHEBI:57945"/>
        <dbReference type="ChEBI" id="CHEBI:133367"/>
        <dbReference type="ChEBI" id="CHEBI:137497"/>
    </reaction>
    <physiologicalReaction direction="left-to-right" evidence="15">
        <dbReference type="Rhea" id="RHEA:53585"/>
    </physiologicalReaction>
</comment>
<evidence type="ECO:0000256" key="22">
    <source>
        <dbReference type="RuleBase" id="RU000363"/>
    </source>
</evidence>
<dbReference type="Proteomes" id="UP000762676">
    <property type="component" value="Unassembled WGS sequence"/>
</dbReference>
<keyword evidence="2" id="KW-0560">Oxidoreductase</keyword>
<evidence type="ECO:0000256" key="15">
    <source>
        <dbReference type="ARBA" id="ARBA00048393"/>
    </source>
</evidence>
<dbReference type="Pfam" id="PF00106">
    <property type="entry name" value="adh_short"/>
    <property type="match status" value="1"/>
</dbReference>